<dbReference type="AlphaFoldDB" id="A0A8X6GH95"/>
<sequence>MLVNRVPSLLHMAAVKVAAIVYMREDIQDFEKNQIIRSFFNTRGERQWEMIVRQKLLPCALPTELQEKVIAIMKPLSFELNMWLKDHIQFVANRRYDIYIVWNSFGMIDRSKTAEGLINSNCLPIDHRIHLAVQYKMWTDLLDLFEEAPWYDEKSRLTLTREALSVYTNRLFPGFISNIKFLVERRQYPSQPPEWPTVGTVPKIFRLVEKLPSSNGFVLTEWLRRKDFICDDDRICLFNLDVGEREELLRKIPFRMLTLFLQWPLQTHFLEVVDHLWPYLKKEEFSKLLALIHSKIDEGWRDFGYIDLFKTFWSRSPLHFQDYVQKKNLLTQEASMPHSVIINNFLKKLSS</sequence>
<evidence type="ECO:0000313" key="2">
    <source>
        <dbReference type="Proteomes" id="UP000887116"/>
    </source>
</evidence>
<comment type="caution">
    <text evidence="1">The sequence shown here is derived from an EMBL/GenBank/DDBJ whole genome shotgun (WGS) entry which is preliminary data.</text>
</comment>
<reference evidence="1" key="1">
    <citation type="submission" date="2020-07" db="EMBL/GenBank/DDBJ databases">
        <title>Multicomponent nature underlies the extraordinary mechanical properties of spider dragline silk.</title>
        <authorList>
            <person name="Kono N."/>
            <person name="Nakamura H."/>
            <person name="Mori M."/>
            <person name="Yoshida Y."/>
            <person name="Ohtoshi R."/>
            <person name="Malay A.D."/>
            <person name="Moran D.A.P."/>
            <person name="Tomita M."/>
            <person name="Numata K."/>
            <person name="Arakawa K."/>
        </authorList>
    </citation>
    <scope>NUCLEOTIDE SEQUENCE</scope>
</reference>
<protein>
    <submittedName>
        <fullName evidence="1">Uncharacterized protein</fullName>
    </submittedName>
</protein>
<accession>A0A8X6GH95</accession>
<proteinExistence type="predicted"/>
<dbReference type="Proteomes" id="UP000887116">
    <property type="component" value="Unassembled WGS sequence"/>
</dbReference>
<dbReference type="EMBL" id="BMAO01030286">
    <property type="protein sequence ID" value="GFQ66969.1"/>
    <property type="molecule type" value="Genomic_DNA"/>
</dbReference>
<dbReference type="OrthoDB" id="6414224at2759"/>
<organism evidence="1 2">
    <name type="scientific">Trichonephila clavata</name>
    <name type="common">Joro spider</name>
    <name type="synonym">Nephila clavata</name>
    <dbReference type="NCBI Taxonomy" id="2740835"/>
    <lineage>
        <taxon>Eukaryota</taxon>
        <taxon>Metazoa</taxon>
        <taxon>Ecdysozoa</taxon>
        <taxon>Arthropoda</taxon>
        <taxon>Chelicerata</taxon>
        <taxon>Arachnida</taxon>
        <taxon>Araneae</taxon>
        <taxon>Araneomorphae</taxon>
        <taxon>Entelegynae</taxon>
        <taxon>Araneoidea</taxon>
        <taxon>Nephilidae</taxon>
        <taxon>Trichonephila</taxon>
    </lineage>
</organism>
<gene>
    <name evidence="1" type="primary">AVEN_46861_1</name>
    <name evidence="1" type="ORF">TNCT_544721</name>
</gene>
<name>A0A8X6GH95_TRICU</name>
<evidence type="ECO:0000313" key="1">
    <source>
        <dbReference type="EMBL" id="GFQ66969.1"/>
    </source>
</evidence>
<keyword evidence="2" id="KW-1185">Reference proteome</keyword>